<reference evidence="2" key="1">
    <citation type="submission" date="2018-02" db="EMBL/GenBank/DDBJ databases">
        <title>Rhizophora mucronata_Transcriptome.</title>
        <authorList>
            <person name="Meera S.P."/>
            <person name="Sreeshan A."/>
            <person name="Augustine A."/>
        </authorList>
    </citation>
    <scope>NUCLEOTIDE SEQUENCE</scope>
    <source>
        <tissue evidence="2">Leaf</tissue>
    </source>
</reference>
<name>A0A2P2LFD9_RHIMU</name>
<dbReference type="PANTHER" id="PTHR34568:SF5">
    <property type="entry name" value="RNA-BINDING (RRM_RBD_RNP MOTIFS) FAMILY PROTEIN"/>
    <property type="match status" value="1"/>
</dbReference>
<evidence type="ECO:0000313" key="2">
    <source>
        <dbReference type="EMBL" id="MBX16686.1"/>
    </source>
</evidence>
<dbReference type="SUPFAM" id="SSF54928">
    <property type="entry name" value="RNA-binding domain, RBD"/>
    <property type="match status" value="2"/>
</dbReference>
<dbReference type="InterPro" id="IPR035979">
    <property type="entry name" value="RBD_domain_sf"/>
</dbReference>
<organism evidence="2">
    <name type="scientific">Rhizophora mucronata</name>
    <name type="common">Asiatic mangrove</name>
    <dbReference type="NCBI Taxonomy" id="61149"/>
    <lineage>
        <taxon>Eukaryota</taxon>
        <taxon>Viridiplantae</taxon>
        <taxon>Streptophyta</taxon>
        <taxon>Embryophyta</taxon>
        <taxon>Tracheophyta</taxon>
        <taxon>Spermatophyta</taxon>
        <taxon>Magnoliopsida</taxon>
        <taxon>eudicotyledons</taxon>
        <taxon>Gunneridae</taxon>
        <taxon>Pentapetalae</taxon>
        <taxon>rosids</taxon>
        <taxon>fabids</taxon>
        <taxon>Malpighiales</taxon>
        <taxon>Rhizophoraceae</taxon>
        <taxon>Rhizophora</taxon>
    </lineage>
</organism>
<dbReference type="SMART" id="SM00360">
    <property type="entry name" value="RRM"/>
    <property type="match status" value="2"/>
</dbReference>
<dbReference type="PANTHER" id="PTHR34568">
    <property type="entry name" value="RRM DOMAIN-CONTAINING PROTEIN"/>
    <property type="match status" value="1"/>
</dbReference>
<dbReference type="EMBL" id="GGEC01036202">
    <property type="protein sequence ID" value="MBX16686.1"/>
    <property type="molecule type" value="Transcribed_RNA"/>
</dbReference>
<accession>A0A2P2LFD9</accession>
<feature type="domain" description="RRM" evidence="1">
    <location>
        <begin position="583"/>
        <end position="650"/>
    </location>
</feature>
<protein>
    <submittedName>
        <fullName evidence="2">Uncharacterized protein LOC103411175</fullName>
    </submittedName>
</protein>
<feature type="domain" description="RRM" evidence="1">
    <location>
        <begin position="479"/>
        <end position="550"/>
    </location>
</feature>
<proteinExistence type="predicted"/>
<dbReference type="AlphaFoldDB" id="A0A2P2LFD9"/>
<dbReference type="GO" id="GO:0003723">
    <property type="term" value="F:RNA binding"/>
    <property type="evidence" value="ECO:0007669"/>
    <property type="project" value="InterPro"/>
</dbReference>
<dbReference type="CDD" id="cd00590">
    <property type="entry name" value="RRM_SF"/>
    <property type="match status" value="1"/>
</dbReference>
<dbReference type="InterPro" id="IPR000504">
    <property type="entry name" value="RRM_dom"/>
</dbReference>
<sequence>MPSKVQNKVGQSWFYLKGIYTNLREKFLGSTHFSETGESQSLLKSSDVPAVPHCRKESISKGTACNLPTQNSSKTVVDTTISGGRKMHEYPETIGKHPVHVLEIENTLHSSEATTSLLVAENIFKDVVQTTASEARKAEQFPENIDLSWHAVLTAKSKTTVDSSEVIKASHTCERDSSAGASCVFVTKSPEEMLQSEENSDISNIEMLENRHKLQEEAASGELVGCDFNQKKEGGQLFNSMHGLLNKMPNTVQNKSMHDFTSFRNENNQPAKKATASVLTLKADGMPSLSDGSQEVEELAHPMGYPARKSAVRIDHLTPGIEDSDGVSPKNVEGTSNIKVLIDYLMVIPGEQLNSRAHSAIMSNVVDHVRNKGSVDKIPSQNNLQNFEAKRLGNLSESHRLVKKINNINGIMGGKDKRTHSMTDCEVVTENHESESNELEIAANDGIEFATSPLVAYPTIKEHPNHIPAACSEGPTENKVLLRFLWKKVKERDILSAFEDCGPILKIQEVPSPKQSIFKDAFVYFKTKSGFKRAQNKTDVLVRSMNIIIEGTSPDDISNKISIPSLIGDPNLPVALVKNPTCVVKIKQLTPGISSHHLKEALTFCGGGITSFFLGSSSSVGYVEFEKEDAKEMALAKHSLHVLGKKLPVFRVDAPRTTVVRILNVDPTCPKNVVSIFHKHGRVSKILPRSAKGIVDVHFKLVEWPNMLNILNSLNGFEVDGKQWIAQPAPVFHPAILEVLWNHPDERRYVKALIHSMLRKIQQPINEYTDLAARYYDDN</sequence>
<evidence type="ECO:0000259" key="1">
    <source>
        <dbReference type="SMART" id="SM00360"/>
    </source>
</evidence>
<dbReference type="InterPro" id="IPR058942">
    <property type="entry name" value="AT3G52170-like"/>
</dbReference>